<evidence type="ECO:0000313" key="5">
    <source>
        <dbReference type="Proteomes" id="UP001500064"/>
    </source>
</evidence>
<dbReference type="EMBL" id="BAAAMU010000107">
    <property type="protein sequence ID" value="GAA1677008.1"/>
    <property type="molecule type" value="Genomic_DNA"/>
</dbReference>
<keyword evidence="1 2" id="KW-0238">DNA-binding</keyword>
<evidence type="ECO:0000256" key="1">
    <source>
        <dbReference type="ARBA" id="ARBA00023125"/>
    </source>
</evidence>
<dbReference type="InterPro" id="IPR023772">
    <property type="entry name" value="DNA-bd_HTH_TetR-type_CS"/>
</dbReference>
<dbReference type="PROSITE" id="PS01081">
    <property type="entry name" value="HTH_TETR_1"/>
    <property type="match status" value="1"/>
</dbReference>
<dbReference type="PROSITE" id="PS50977">
    <property type="entry name" value="HTH_TETR_2"/>
    <property type="match status" value="1"/>
</dbReference>
<reference evidence="4 5" key="1">
    <citation type="journal article" date="2019" name="Int. J. Syst. Evol. Microbiol.">
        <title>The Global Catalogue of Microorganisms (GCM) 10K type strain sequencing project: providing services to taxonomists for standard genome sequencing and annotation.</title>
        <authorList>
            <consortium name="The Broad Institute Genomics Platform"/>
            <consortium name="The Broad Institute Genome Sequencing Center for Infectious Disease"/>
            <person name="Wu L."/>
            <person name="Ma J."/>
        </authorList>
    </citation>
    <scope>NUCLEOTIDE SEQUENCE [LARGE SCALE GENOMIC DNA]</scope>
    <source>
        <strain evidence="4 5">JCM 13929</strain>
    </source>
</reference>
<dbReference type="PANTHER" id="PTHR30055">
    <property type="entry name" value="HTH-TYPE TRANSCRIPTIONAL REGULATOR RUTR"/>
    <property type="match status" value="1"/>
</dbReference>
<feature type="domain" description="HTH tetR-type" evidence="3">
    <location>
        <begin position="4"/>
        <end position="63"/>
    </location>
</feature>
<gene>
    <name evidence="4" type="ORF">GCM10009733_087400</name>
</gene>
<dbReference type="InterPro" id="IPR036271">
    <property type="entry name" value="Tet_transcr_reg_TetR-rel_C_sf"/>
</dbReference>
<comment type="caution">
    <text evidence="4">The sequence shown here is derived from an EMBL/GenBank/DDBJ whole genome shotgun (WGS) entry which is preliminary data.</text>
</comment>
<dbReference type="PRINTS" id="PR00455">
    <property type="entry name" value="HTHTETR"/>
</dbReference>
<evidence type="ECO:0000313" key="4">
    <source>
        <dbReference type="EMBL" id="GAA1677008.1"/>
    </source>
</evidence>
<sequence>MPRPAARDRLLEAARELFYAHGYSVSIDAVTERANVAKPTVYAHFKSKDALIGTVLTAASDEWFTELDVELERRGGDPPAQLVAPFDLLAANLPDPSYHGCLLVNSAAVFLTPEHPAHHALAIHDERMLALFERLATAAGSTQPTVVARQLLVLYDGVKTRGLVDHTGTAARDARAAAMALVTVG</sequence>
<dbReference type="Pfam" id="PF00440">
    <property type="entry name" value="TetR_N"/>
    <property type="match status" value="1"/>
</dbReference>
<dbReference type="InterPro" id="IPR001647">
    <property type="entry name" value="HTH_TetR"/>
</dbReference>
<dbReference type="RefSeq" id="WP_346112819.1">
    <property type="nucleotide sequence ID" value="NZ_BAAAMU010000107.1"/>
</dbReference>
<accession>A0ABN2GUF6</accession>
<keyword evidence="5" id="KW-1185">Reference proteome</keyword>
<dbReference type="InterPro" id="IPR009057">
    <property type="entry name" value="Homeodomain-like_sf"/>
</dbReference>
<dbReference type="InterPro" id="IPR050109">
    <property type="entry name" value="HTH-type_TetR-like_transc_reg"/>
</dbReference>
<dbReference type="Gene3D" id="1.10.357.10">
    <property type="entry name" value="Tetracycline Repressor, domain 2"/>
    <property type="match status" value="1"/>
</dbReference>
<dbReference type="SUPFAM" id="SSF46689">
    <property type="entry name" value="Homeodomain-like"/>
    <property type="match status" value="1"/>
</dbReference>
<dbReference type="PANTHER" id="PTHR30055:SF200">
    <property type="entry name" value="HTH-TYPE TRANSCRIPTIONAL REPRESSOR BDCR"/>
    <property type="match status" value="1"/>
</dbReference>
<dbReference type="SUPFAM" id="SSF48498">
    <property type="entry name" value="Tetracyclin repressor-like, C-terminal domain"/>
    <property type="match status" value="1"/>
</dbReference>
<evidence type="ECO:0000256" key="2">
    <source>
        <dbReference type="PROSITE-ProRule" id="PRU00335"/>
    </source>
</evidence>
<organism evidence="4 5">
    <name type="scientific">Nonomuraea maheshkhaliensis</name>
    <dbReference type="NCBI Taxonomy" id="419590"/>
    <lineage>
        <taxon>Bacteria</taxon>
        <taxon>Bacillati</taxon>
        <taxon>Actinomycetota</taxon>
        <taxon>Actinomycetes</taxon>
        <taxon>Streptosporangiales</taxon>
        <taxon>Streptosporangiaceae</taxon>
        <taxon>Nonomuraea</taxon>
    </lineage>
</organism>
<evidence type="ECO:0000259" key="3">
    <source>
        <dbReference type="PROSITE" id="PS50977"/>
    </source>
</evidence>
<protein>
    <submittedName>
        <fullName evidence="4">TetR/AcrR family transcriptional regulator</fullName>
    </submittedName>
</protein>
<feature type="DNA-binding region" description="H-T-H motif" evidence="2">
    <location>
        <begin position="26"/>
        <end position="45"/>
    </location>
</feature>
<dbReference type="Proteomes" id="UP001500064">
    <property type="component" value="Unassembled WGS sequence"/>
</dbReference>
<name>A0ABN2GUF6_9ACTN</name>
<proteinExistence type="predicted"/>